<evidence type="ECO:0000313" key="2">
    <source>
        <dbReference type="Proteomes" id="UP000325787"/>
    </source>
</evidence>
<dbReference type="KEGG" id="ssyi:EKG83_24720"/>
<keyword evidence="2" id="KW-1185">Reference proteome</keyword>
<evidence type="ECO:0000313" key="1">
    <source>
        <dbReference type="EMBL" id="QFZ20188.1"/>
    </source>
</evidence>
<reference evidence="2" key="1">
    <citation type="journal article" date="2021" name="Curr. Microbiol.">
        <title>Complete genome of nocamycin-producing strain Saccharothrix syringae NRRL B-16468 reveals the biosynthetic potential for secondary metabolites.</title>
        <authorList>
            <person name="Mo X."/>
            <person name="Yang S."/>
        </authorList>
    </citation>
    <scope>NUCLEOTIDE SEQUENCE [LARGE SCALE GENOMIC DNA]</scope>
    <source>
        <strain evidence="2">ATCC 51364 / DSM 43886 / JCM 6844 / KCTC 9398 / NBRC 14523 / NRRL B-16468 / INA 2240</strain>
    </source>
</reference>
<sequence>MDLPPVPAAVTALVAAGELPPDPADWERVADERGAGDDAGGAIALAGAYGCLEALEFAGSEEMTGYNDRATALLREAEERGATGTGDLWAYSERMRDVAVLARAAEEYKAEHGASPRQLLNAKLERAHALYEAGDRAAALALFREVAEVDLWGEFTGTADRADVGWYRLLHDAAHVEGPEATRRIWHEARASRRAARFPYPGLSCRLVEVLLGTGVPDILLVLVEERLAAAEEDQPAGRLPWPLGDDDRRVLALALDEVEQHQPTA</sequence>
<protein>
    <submittedName>
        <fullName evidence="1">Uncharacterized protein</fullName>
    </submittedName>
</protein>
<gene>
    <name evidence="1" type="ORF">EKG83_24720</name>
</gene>
<dbReference type="OrthoDB" id="9812484at2"/>
<dbReference type="Proteomes" id="UP000325787">
    <property type="component" value="Chromosome"/>
</dbReference>
<accession>A0A5Q0H1W1</accession>
<dbReference type="AlphaFoldDB" id="A0A5Q0H1W1"/>
<name>A0A5Q0H1W1_SACSY</name>
<dbReference type="RefSeq" id="WP_033432408.1">
    <property type="nucleotide sequence ID" value="NZ_CP034550.1"/>
</dbReference>
<dbReference type="EMBL" id="CP034550">
    <property type="protein sequence ID" value="QFZ20188.1"/>
    <property type="molecule type" value="Genomic_DNA"/>
</dbReference>
<organism evidence="1 2">
    <name type="scientific">Saccharothrix syringae</name>
    <name type="common">Nocardiopsis syringae</name>
    <dbReference type="NCBI Taxonomy" id="103733"/>
    <lineage>
        <taxon>Bacteria</taxon>
        <taxon>Bacillati</taxon>
        <taxon>Actinomycetota</taxon>
        <taxon>Actinomycetes</taxon>
        <taxon>Pseudonocardiales</taxon>
        <taxon>Pseudonocardiaceae</taxon>
        <taxon>Saccharothrix</taxon>
    </lineage>
</organism>
<proteinExistence type="predicted"/>